<dbReference type="EMBL" id="PFEE01000058">
    <property type="protein sequence ID" value="PJE63555.1"/>
    <property type="molecule type" value="Genomic_DNA"/>
</dbReference>
<protein>
    <recommendedName>
        <fullName evidence="4">Core-binding (CB) domain-containing protein</fullName>
    </recommendedName>
</protein>
<dbReference type="InterPro" id="IPR010998">
    <property type="entry name" value="Integrase_recombinase_N"/>
</dbReference>
<feature type="compositionally biased region" description="Basic and acidic residues" evidence="3">
    <location>
        <begin position="82"/>
        <end position="94"/>
    </location>
</feature>
<feature type="region of interest" description="Disordered" evidence="3">
    <location>
        <begin position="72"/>
        <end position="94"/>
    </location>
</feature>
<dbReference type="Gene3D" id="1.10.150.130">
    <property type="match status" value="1"/>
</dbReference>
<feature type="non-terminal residue" evidence="5">
    <location>
        <position position="94"/>
    </location>
</feature>
<evidence type="ECO:0000256" key="2">
    <source>
        <dbReference type="PROSITE-ProRule" id="PRU01248"/>
    </source>
</evidence>
<keyword evidence="1 2" id="KW-0238">DNA-binding</keyword>
<evidence type="ECO:0000313" key="5">
    <source>
        <dbReference type="EMBL" id="PJE63555.1"/>
    </source>
</evidence>
<dbReference type="SUPFAM" id="SSF47823">
    <property type="entry name" value="lambda integrase-like, N-terminal domain"/>
    <property type="match status" value="1"/>
</dbReference>
<accession>A0A2M8KUF6</accession>
<evidence type="ECO:0000259" key="4">
    <source>
        <dbReference type="PROSITE" id="PS51900"/>
    </source>
</evidence>
<evidence type="ECO:0000256" key="1">
    <source>
        <dbReference type="ARBA" id="ARBA00023125"/>
    </source>
</evidence>
<evidence type="ECO:0000313" key="6">
    <source>
        <dbReference type="Proteomes" id="UP000231569"/>
    </source>
</evidence>
<dbReference type="PROSITE" id="PS51900">
    <property type="entry name" value="CB"/>
    <property type="match status" value="1"/>
</dbReference>
<name>A0A2M8KUF6_9BACT</name>
<organism evidence="5 6">
    <name type="scientific">Candidatus Roizmanbacteria bacterium CG10_big_fil_rev_8_21_14_0_10_45_7</name>
    <dbReference type="NCBI Taxonomy" id="1974854"/>
    <lineage>
        <taxon>Bacteria</taxon>
        <taxon>Candidatus Roizmaniibacteriota</taxon>
    </lineage>
</organism>
<comment type="caution">
    <text evidence="5">The sequence shown here is derived from an EMBL/GenBank/DDBJ whole genome shotgun (WGS) entry which is preliminary data.</text>
</comment>
<gene>
    <name evidence="5" type="ORF">COU89_02715</name>
</gene>
<dbReference type="GO" id="GO:0003677">
    <property type="term" value="F:DNA binding"/>
    <property type="evidence" value="ECO:0007669"/>
    <property type="project" value="UniProtKB-UniRule"/>
</dbReference>
<dbReference type="AlphaFoldDB" id="A0A2M8KUF6"/>
<sequence length="94" mass="10595">MKNYSLDLRSFLSWMSGIKQESPSIGLLQQSLTNEVITQYQLALVNKHTQPATIDRHMASVRSFAGYAQRQGWIDEVPNPRPKADGPLDHKANT</sequence>
<evidence type="ECO:0000256" key="3">
    <source>
        <dbReference type="SAM" id="MobiDB-lite"/>
    </source>
</evidence>
<dbReference type="InterPro" id="IPR044068">
    <property type="entry name" value="CB"/>
</dbReference>
<feature type="domain" description="Core-binding (CB)" evidence="4">
    <location>
        <begin position="1"/>
        <end position="69"/>
    </location>
</feature>
<reference evidence="6" key="1">
    <citation type="submission" date="2017-09" db="EMBL/GenBank/DDBJ databases">
        <title>Depth-based differentiation of microbial function through sediment-hosted aquifers and enrichment of novel symbionts in the deep terrestrial subsurface.</title>
        <authorList>
            <person name="Probst A.J."/>
            <person name="Ladd B."/>
            <person name="Jarett J.K."/>
            <person name="Geller-Mcgrath D.E."/>
            <person name="Sieber C.M.K."/>
            <person name="Emerson J.B."/>
            <person name="Anantharaman K."/>
            <person name="Thomas B.C."/>
            <person name="Malmstrom R."/>
            <person name="Stieglmeier M."/>
            <person name="Klingl A."/>
            <person name="Woyke T."/>
            <person name="Ryan C.M."/>
            <person name="Banfield J.F."/>
        </authorList>
    </citation>
    <scope>NUCLEOTIDE SEQUENCE [LARGE SCALE GENOMIC DNA]</scope>
</reference>
<dbReference type="Proteomes" id="UP000231569">
    <property type="component" value="Unassembled WGS sequence"/>
</dbReference>
<proteinExistence type="predicted"/>